<dbReference type="GO" id="GO:0005737">
    <property type="term" value="C:cytoplasm"/>
    <property type="evidence" value="ECO:0007669"/>
    <property type="project" value="InterPro"/>
</dbReference>
<dbReference type="SUPFAM" id="SSF103657">
    <property type="entry name" value="BAR/IMD domain-like"/>
    <property type="match status" value="1"/>
</dbReference>
<dbReference type="Gene3D" id="2.30.30.40">
    <property type="entry name" value="SH3 Domains"/>
    <property type="match status" value="6"/>
</dbReference>
<feature type="domain" description="SH3" evidence="6">
    <location>
        <begin position="1"/>
        <end position="64"/>
    </location>
</feature>
<feature type="domain" description="SH3" evidence="6">
    <location>
        <begin position="1266"/>
        <end position="1329"/>
    </location>
</feature>
<evidence type="ECO:0008006" key="11">
    <source>
        <dbReference type="Google" id="ProtNLM"/>
    </source>
</evidence>
<dbReference type="InterPro" id="IPR004148">
    <property type="entry name" value="BAR_dom"/>
</dbReference>
<dbReference type="Pfam" id="PF03114">
    <property type="entry name" value="BAR"/>
    <property type="match status" value="1"/>
</dbReference>
<dbReference type="InterPro" id="IPR001452">
    <property type="entry name" value="SH3_domain"/>
</dbReference>
<dbReference type="PROSITE" id="PS50010">
    <property type="entry name" value="DH_2"/>
    <property type="match status" value="1"/>
</dbReference>
<sequence length="1329" mass="147247">MWIARAVYDFRSASDSEVSLVKGDIVQVHDAPEGDGKKKHWVRGTVYGRGEGNVPTSCLSRVSIPPIRASYHDGDEILIAGEGFLGTDPTQDLPFSKGEFLIGRFKLNDDWMFGKSIDGSRCGRFPLSVVMEVNPKPDSSGQATLPVSENVRCEALAAANVTAQLPGELSVRQGDRVEVLQLDGDGWYECRLDDGSTGLLSAQVLTIVQGSEKFQSNGSNPDPTDLELLAVQHDFTAEFDNELSCRKGEFVYVKERVEGDWIRVQAVISGNVGLVPASFLGPASKNASQMPAAQEAPDVQIATPSVPKVNQKFLRVLYDFEPQHDGDLRLKAGSLLELISYTDDEHWLRARDSESKVEGMCPAAFVTDETAEPSKSTPARGNSFNAADFAVAVSSKRDPSGVNIDARIERNLLDISLNSPRPNVRKSPSPQPVFPSAPETSSASPTSRYDNLHSAFVGHDSDGLDNDLVEELTEKPKPLPRRSPPKPSFPPAIPRRPSPVKPPREPKAELGEVSNHLPANLEEPMTEDFGNVIGSETPQSVRSSHSNSDSLDSSSFVEEGAKVMSQRDHVVKEILTAERDFIKHLKIAAEVFGLPFAPALEEHGMSSKAIFGNFLEVIEVAEKLERALTVNIDGVEPSKQRIGSCFIALKGELEEVYLKYCLHYSKVTATLATYMAVMKRKETLDELAYNIRSRGVNCISVGSILVEPVQHVLKYHLLLAELIKATEEGHEDLVDLWEAQRLALERNTKINETGRLTEILEKYSRNASHRSSVSGRISNVSMHSISKSAGRLATSLATSMGLASETKCAVFDERGKRFRDIDECIKAFKKWVLKFVAEFDSVLKLELALCEGLRQLFGAEKKPEEVERFWGVHYEIYSRVWPNFERQLGVQVITPLGILSETLDRPRFLMEKRRNKLLDYDKARNKYVKAKEQTMQMKEEMDTAEKTYAALNALLIEELPTVCDICHEVVSRCFLNFFVIRKKLCGAIFKELISLSEMPLLASGHSNIYDSFFTKHKLVCNQMSRFSLLSIKFSDDVFASNQNSDSVGMVPRLPRRFSKSSHDQKPVVPSRQFSAPEPIQPAVERMNGASERSSGASLSDSESVRMKYPAEKVYLVMRDFPEEKEDTTGGGILPAMFVELVLKVKKDDVVGVVKRELPSGGSSHWFIDNGVSQGFVPHQILQPECQRRASTLTPSRGAPSVTSQRVSVSPSINQSHLYDDPPPPSYDEVVCLGAEGVSPKLYPENKSLEVQNVDVRDKSPLKPKAANSSQARVMFEYKADTEVELSVSVGETLTVMHCGDNAGNKDWMYVENGFGKRGYVPTSYVQLLE</sequence>
<dbReference type="Pfam" id="PF00621">
    <property type="entry name" value="RhoGEF"/>
    <property type="match status" value="1"/>
</dbReference>
<evidence type="ECO:0000256" key="5">
    <source>
        <dbReference type="SAM" id="MobiDB-lite"/>
    </source>
</evidence>
<evidence type="ECO:0000313" key="9">
    <source>
        <dbReference type="EMBL" id="CAD7277070.1"/>
    </source>
</evidence>
<dbReference type="InterPro" id="IPR027267">
    <property type="entry name" value="AH/BAR_dom_sf"/>
</dbReference>
<dbReference type="CDD" id="cd00160">
    <property type="entry name" value="RhoGEF"/>
    <property type="match status" value="1"/>
</dbReference>
<dbReference type="SMART" id="SM00721">
    <property type="entry name" value="BAR"/>
    <property type="match status" value="1"/>
</dbReference>
<feature type="region of interest" description="Disordered" evidence="5">
    <location>
        <begin position="417"/>
        <end position="553"/>
    </location>
</feature>
<organism evidence="9">
    <name type="scientific">Notodromas monacha</name>
    <dbReference type="NCBI Taxonomy" id="399045"/>
    <lineage>
        <taxon>Eukaryota</taxon>
        <taxon>Metazoa</taxon>
        <taxon>Ecdysozoa</taxon>
        <taxon>Arthropoda</taxon>
        <taxon>Crustacea</taxon>
        <taxon>Oligostraca</taxon>
        <taxon>Ostracoda</taxon>
        <taxon>Podocopa</taxon>
        <taxon>Podocopida</taxon>
        <taxon>Cypridocopina</taxon>
        <taxon>Cypridoidea</taxon>
        <taxon>Cyprididae</taxon>
        <taxon>Notodromas</taxon>
    </lineage>
</organism>
<evidence type="ECO:0000256" key="2">
    <source>
        <dbReference type="ARBA" id="ARBA00022658"/>
    </source>
</evidence>
<dbReference type="EMBL" id="CAJPEX010000789">
    <property type="protein sequence ID" value="CAG0917222.1"/>
    <property type="molecule type" value="Genomic_DNA"/>
</dbReference>
<keyword evidence="4" id="KW-0175">Coiled coil</keyword>
<name>A0A7R9GDI0_9CRUS</name>
<feature type="region of interest" description="Disordered" evidence="5">
    <location>
        <begin position="1191"/>
        <end position="1222"/>
    </location>
</feature>
<feature type="coiled-coil region" evidence="4">
    <location>
        <begin position="920"/>
        <end position="954"/>
    </location>
</feature>
<proteinExistence type="predicted"/>
<evidence type="ECO:0000313" key="10">
    <source>
        <dbReference type="Proteomes" id="UP000678499"/>
    </source>
</evidence>
<dbReference type="Pfam" id="PF14604">
    <property type="entry name" value="SH3_9"/>
    <property type="match status" value="2"/>
</dbReference>
<keyword evidence="2" id="KW-0344">Guanine-nucleotide releasing factor</keyword>
<feature type="domain" description="BAR" evidence="8">
    <location>
        <begin position="796"/>
        <end position="1009"/>
    </location>
</feature>
<gene>
    <name evidence="9" type="ORF">NMOB1V02_LOCUS4812</name>
</gene>
<dbReference type="PANTHER" id="PTHR22834">
    <property type="entry name" value="NUCLEAR FUSION PROTEIN FUS2"/>
    <property type="match status" value="1"/>
</dbReference>
<feature type="domain" description="SH3" evidence="6">
    <location>
        <begin position="309"/>
        <end position="371"/>
    </location>
</feature>
<dbReference type="SMART" id="SM00325">
    <property type="entry name" value="RhoGEF"/>
    <property type="match status" value="1"/>
</dbReference>
<dbReference type="GO" id="GO:0005085">
    <property type="term" value="F:guanyl-nucleotide exchange factor activity"/>
    <property type="evidence" value="ECO:0007669"/>
    <property type="project" value="UniProtKB-KW"/>
</dbReference>
<feature type="compositionally biased region" description="Pro residues" evidence="5">
    <location>
        <begin position="485"/>
        <end position="501"/>
    </location>
</feature>
<feature type="compositionally biased region" description="Polar residues" evidence="5">
    <location>
        <begin position="1191"/>
        <end position="1216"/>
    </location>
</feature>
<dbReference type="InterPro" id="IPR036028">
    <property type="entry name" value="SH3-like_dom_sf"/>
</dbReference>
<evidence type="ECO:0000259" key="8">
    <source>
        <dbReference type="PROSITE" id="PS51021"/>
    </source>
</evidence>
<dbReference type="Gene3D" id="1.20.900.10">
    <property type="entry name" value="Dbl homology (DH) domain"/>
    <property type="match status" value="1"/>
</dbReference>
<evidence type="ECO:0000259" key="6">
    <source>
        <dbReference type="PROSITE" id="PS50002"/>
    </source>
</evidence>
<feature type="compositionally biased region" description="Low complexity" evidence="5">
    <location>
        <begin position="540"/>
        <end position="553"/>
    </location>
</feature>
<evidence type="ECO:0000256" key="3">
    <source>
        <dbReference type="PROSITE-ProRule" id="PRU00192"/>
    </source>
</evidence>
<keyword evidence="10" id="KW-1185">Reference proteome</keyword>
<feature type="region of interest" description="Disordered" evidence="5">
    <location>
        <begin position="1057"/>
        <end position="1078"/>
    </location>
</feature>
<dbReference type="SUPFAM" id="SSF50044">
    <property type="entry name" value="SH3-domain"/>
    <property type="match status" value="7"/>
</dbReference>
<accession>A0A7R9GDI0</accession>
<dbReference type="InterPro" id="IPR051492">
    <property type="entry name" value="Dynamin-Rho_GEF"/>
</dbReference>
<dbReference type="PROSITE" id="PS50002">
    <property type="entry name" value="SH3"/>
    <property type="match status" value="5"/>
</dbReference>
<dbReference type="PANTHER" id="PTHR22834:SF20">
    <property type="entry name" value="SH3 DOMAIN-CONTAINING PROTEIN"/>
    <property type="match status" value="1"/>
</dbReference>
<protein>
    <recommendedName>
        <fullName evidence="11">Dynamin-binding protein</fullName>
    </recommendedName>
</protein>
<dbReference type="OrthoDB" id="27823at2759"/>
<dbReference type="Gene3D" id="1.20.1270.60">
    <property type="entry name" value="Arfaptin homology (AH) domain/BAR domain"/>
    <property type="match status" value="1"/>
</dbReference>
<dbReference type="InterPro" id="IPR000219">
    <property type="entry name" value="DH_dom"/>
</dbReference>
<dbReference type="Proteomes" id="UP000678499">
    <property type="component" value="Unassembled WGS sequence"/>
</dbReference>
<evidence type="ECO:0000256" key="1">
    <source>
        <dbReference type="ARBA" id="ARBA00022443"/>
    </source>
</evidence>
<feature type="domain" description="SH3" evidence="6">
    <location>
        <begin position="224"/>
        <end position="285"/>
    </location>
</feature>
<feature type="domain" description="DH" evidence="7">
    <location>
        <begin position="566"/>
        <end position="753"/>
    </location>
</feature>
<dbReference type="SUPFAM" id="SSF48065">
    <property type="entry name" value="DBL homology domain (DH-domain)"/>
    <property type="match status" value="1"/>
</dbReference>
<feature type="compositionally biased region" description="Low complexity" evidence="5">
    <location>
        <begin position="436"/>
        <end position="447"/>
    </location>
</feature>
<evidence type="ECO:0000256" key="4">
    <source>
        <dbReference type="SAM" id="Coils"/>
    </source>
</evidence>
<feature type="domain" description="SH3" evidence="6">
    <location>
        <begin position="150"/>
        <end position="210"/>
    </location>
</feature>
<dbReference type="SMART" id="SM00326">
    <property type="entry name" value="SH3"/>
    <property type="match status" value="6"/>
</dbReference>
<dbReference type="InterPro" id="IPR035899">
    <property type="entry name" value="DBL_dom_sf"/>
</dbReference>
<reference evidence="9" key="1">
    <citation type="submission" date="2020-11" db="EMBL/GenBank/DDBJ databases">
        <authorList>
            <person name="Tran Van P."/>
        </authorList>
    </citation>
    <scope>NUCLEOTIDE SEQUENCE</scope>
</reference>
<dbReference type="Pfam" id="PF00018">
    <property type="entry name" value="SH3_1"/>
    <property type="match status" value="3"/>
</dbReference>
<dbReference type="EMBL" id="OA882826">
    <property type="protein sequence ID" value="CAD7277070.1"/>
    <property type="molecule type" value="Genomic_DNA"/>
</dbReference>
<dbReference type="CDD" id="cd00174">
    <property type="entry name" value="SH3"/>
    <property type="match status" value="6"/>
</dbReference>
<keyword evidence="1 3" id="KW-0728">SH3 domain</keyword>
<evidence type="ECO:0000259" key="7">
    <source>
        <dbReference type="PROSITE" id="PS50010"/>
    </source>
</evidence>
<dbReference type="PROSITE" id="PS51021">
    <property type="entry name" value="BAR"/>
    <property type="match status" value="1"/>
</dbReference>